<reference evidence="3" key="1">
    <citation type="submission" date="2025-08" db="UniProtKB">
        <authorList>
            <consortium name="RefSeq"/>
        </authorList>
    </citation>
    <scope>IDENTIFICATION</scope>
    <source>
        <tissue evidence="3">Leaf</tissue>
    </source>
</reference>
<organism evidence="2 3">
    <name type="scientific">Herrania umbratica</name>
    <dbReference type="NCBI Taxonomy" id="108875"/>
    <lineage>
        <taxon>Eukaryota</taxon>
        <taxon>Viridiplantae</taxon>
        <taxon>Streptophyta</taxon>
        <taxon>Embryophyta</taxon>
        <taxon>Tracheophyta</taxon>
        <taxon>Spermatophyta</taxon>
        <taxon>Magnoliopsida</taxon>
        <taxon>eudicotyledons</taxon>
        <taxon>Gunneridae</taxon>
        <taxon>Pentapetalae</taxon>
        <taxon>rosids</taxon>
        <taxon>malvids</taxon>
        <taxon>Malvales</taxon>
        <taxon>Malvaceae</taxon>
        <taxon>Byttnerioideae</taxon>
        <taxon>Herrania</taxon>
    </lineage>
</organism>
<name>A0A6J1BF71_9ROSI</name>
<feature type="domain" description="Retrovirus-related Pol polyprotein from transposon TNT 1-94-like beta-barrel" evidence="1">
    <location>
        <begin position="16"/>
        <end position="93"/>
    </location>
</feature>
<dbReference type="GeneID" id="110427024"/>
<accession>A0A6J1BF71</accession>
<proteinExistence type="predicted"/>
<evidence type="ECO:0000313" key="2">
    <source>
        <dbReference type="Proteomes" id="UP000504621"/>
    </source>
</evidence>
<evidence type="ECO:0000313" key="3">
    <source>
        <dbReference type="RefSeq" id="XP_021298056.1"/>
    </source>
</evidence>
<dbReference type="InterPro" id="IPR054722">
    <property type="entry name" value="PolX-like_BBD"/>
</dbReference>
<dbReference type="RefSeq" id="XP_021298056.1">
    <property type="nucleotide sequence ID" value="XM_021442381.1"/>
</dbReference>
<sequence length="153" mass="17182">MYMIEVNQSTIDPSSWVLDTKCGSHLCNCMKMLETSRRLTKEKVVLRVGNGAKVAASTVGIVTIPLPSGLVLELRDFYYVPSISQNIIFVSYLALYDDIEFCIKGNCCSFLKGEMYYDAGTHSNGLYILEPKKPILNVKVKKVKKDDPKLSYI</sequence>
<dbReference type="OrthoDB" id="1747237at2759"/>
<dbReference type="Proteomes" id="UP000504621">
    <property type="component" value="Unplaced"/>
</dbReference>
<protein>
    <submittedName>
        <fullName evidence="3">Uncharacterized protein LOC110427024</fullName>
    </submittedName>
</protein>
<dbReference type="AlphaFoldDB" id="A0A6J1BF71"/>
<dbReference type="Pfam" id="PF22936">
    <property type="entry name" value="Pol_BBD"/>
    <property type="match status" value="1"/>
</dbReference>
<keyword evidence="2" id="KW-1185">Reference proteome</keyword>
<gene>
    <name evidence="3" type="primary">LOC110427024</name>
</gene>
<evidence type="ECO:0000259" key="1">
    <source>
        <dbReference type="Pfam" id="PF22936"/>
    </source>
</evidence>